<evidence type="ECO:0000313" key="1">
    <source>
        <dbReference type="EMBL" id="KAJ4450104.1"/>
    </source>
</evidence>
<comment type="caution">
    <text evidence="1">The sequence shown here is derived from an EMBL/GenBank/DDBJ whole genome shotgun (WGS) entry which is preliminary data.</text>
</comment>
<name>A0ABQ8TTU8_PERAM</name>
<gene>
    <name evidence="1" type="ORF">ANN_01511</name>
</gene>
<keyword evidence="2" id="KW-1185">Reference proteome</keyword>
<proteinExistence type="predicted"/>
<protein>
    <submittedName>
        <fullName evidence="1">Uncharacterized protein</fullName>
    </submittedName>
</protein>
<accession>A0ABQ8TTU8</accession>
<organism evidence="1 2">
    <name type="scientific">Periplaneta americana</name>
    <name type="common">American cockroach</name>
    <name type="synonym">Blatta americana</name>
    <dbReference type="NCBI Taxonomy" id="6978"/>
    <lineage>
        <taxon>Eukaryota</taxon>
        <taxon>Metazoa</taxon>
        <taxon>Ecdysozoa</taxon>
        <taxon>Arthropoda</taxon>
        <taxon>Hexapoda</taxon>
        <taxon>Insecta</taxon>
        <taxon>Pterygota</taxon>
        <taxon>Neoptera</taxon>
        <taxon>Polyneoptera</taxon>
        <taxon>Dictyoptera</taxon>
        <taxon>Blattodea</taxon>
        <taxon>Blattoidea</taxon>
        <taxon>Blattidae</taxon>
        <taxon>Blattinae</taxon>
        <taxon>Periplaneta</taxon>
    </lineage>
</organism>
<dbReference type="Proteomes" id="UP001148838">
    <property type="component" value="Unassembled WGS sequence"/>
</dbReference>
<sequence>MLVFRTEPIRGNVLNKPHAKMSNGDTIRESRKLDMSVQVSQPYRTTAVGLKPDGLWRVLGINLFDLITWLGFRFHYQKANVFPRMSYSVCLLYLDCYITLAMKKMFNGHRENSRDVLQKIFLYNKDGEISVRLVPEALTHKLGEEDREFQSRGTATVKEDEYEDVRWEGMDNIEEYCDRVSRL</sequence>
<reference evidence="1 2" key="1">
    <citation type="journal article" date="2022" name="Allergy">
        <title>Genome assembly and annotation of Periplaneta americana reveal a comprehensive cockroach allergen profile.</title>
        <authorList>
            <person name="Wang L."/>
            <person name="Xiong Q."/>
            <person name="Saelim N."/>
            <person name="Wang L."/>
            <person name="Nong W."/>
            <person name="Wan A.T."/>
            <person name="Shi M."/>
            <person name="Liu X."/>
            <person name="Cao Q."/>
            <person name="Hui J.H.L."/>
            <person name="Sookrung N."/>
            <person name="Leung T.F."/>
            <person name="Tungtrongchitr A."/>
            <person name="Tsui S.K.W."/>
        </authorList>
    </citation>
    <scope>NUCLEOTIDE SEQUENCE [LARGE SCALE GENOMIC DNA]</scope>
    <source>
        <strain evidence="1">PWHHKU_190912</strain>
    </source>
</reference>
<dbReference type="EMBL" id="JAJSOF020000003">
    <property type="protein sequence ID" value="KAJ4450104.1"/>
    <property type="molecule type" value="Genomic_DNA"/>
</dbReference>
<evidence type="ECO:0000313" key="2">
    <source>
        <dbReference type="Proteomes" id="UP001148838"/>
    </source>
</evidence>